<dbReference type="WBParaSite" id="ALUE_0000877601-mRNA-1">
    <property type="protein sequence ID" value="ALUE_0000877601-mRNA-1"/>
    <property type="gene ID" value="ALUE_0000877601"/>
</dbReference>
<proteinExistence type="predicted"/>
<protein>
    <submittedName>
        <fullName evidence="2">CN hydrolase domain-containing protein</fullName>
    </submittedName>
</protein>
<dbReference type="AlphaFoldDB" id="A0A0M3HYV7"/>
<keyword evidence="1" id="KW-1185">Reference proteome</keyword>
<accession>A0A0M3HYV7</accession>
<organism evidence="1 2">
    <name type="scientific">Ascaris lumbricoides</name>
    <name type="common">Giant roundworm</name>
    <dbReference type="NCBI Taxonomy" id="6252"/>
    <lineage>
        <taxon>Eukaryota</taxon>
        <taxon>Metazoa</taxon>
        <taxon>Ecdysozoa</taxon>
        <taxon>Nematoda</taxon>
        <taxon>Chromadorea</taxon>
        <taxon>Rhabditida</taxon>
        <taxon>Spirurina</taxon>
        <taxon>Ascaridomorpha</taxon>
        <taxon>Ascaridoidea</taxon>
        <taxon>Ascarididae</taxon>
        <taxon>Ascaris</taxon>
    </lineage>
</organism>
<sequence>MGVYCDLEVEGEIVVLCTGTQMTESYQVTTPQAYGNFWERRRDTAAGLSRAAMFASQRGALHVVCYRNHYRQNYLLESDP</sequence>
<name>A0A0M3HYV7_ASCLU</name>
<reference evidence="2" key="1">
    <citation type="submission" date="2017-02" db="UniProtKB">
        <authorList>
            <consortium name="WormBaseParasite"/>
        </authorList>
    </citation>
    <scope>IDENTIFICATION</scope>
</reference>
<evidence type="ECO:0000313" key="2">
    <source>
        <dbReference type="WBParaSite" id="ALUE_0000877601-mRNA-1"/>
    </source>
</evidence>
<dbReference type="Proteomes" id="UP000036681">
    <property type="component" value="Unplaced"/>
</dbReference>
<evidence type="ECO:0000313" key="1">
    <source>
        <dbReference type="Proteomes" id="UP000036681"/>
    </source>
</evidence>